<dbReference type="InterPro" id="IPR017972">
    <property type="entry name" value="Cyt_P450_CS"/>
</dbReference>
<evidence type="ECO:0000256" key="13">
    <source>
        <dbReference type="SAM" id="Phobius"/>
    </source>
</evidence>
<name>A0A6P5MH60_ARADU</name>
<organism evidence="14 15">
    <name type="scientific">Arachis duranensis</name>
    <name type="common">Wild peanut</name>
    <dbReference type="NCBI Taxonomy" id="130453"/>
    <lineage>
        <taxon>Eukaryota</taxon>
        <taxon>Viridiplantae</taxon>
        <taxon>Streptophyta</taxon>
        <taxon>Embryophyta</taxon>
        <taxon>Tracheophyta</taxon>
        <taxon>Spermatophyta</taxon>
        <taxon>Magnoliopsida</taxon>
        <taxon>eudicotyledons</taxon>
        <taxon>Gunneridae</taxon>
        <taxon>Pentapetalae</taxon>
        <taxon>rosids</taxon>
        <taxon>fabids</taxon>
        <taxon>Fabales</taxon>
        <taxon>Fabaceae</taxon>
        <taxon>Papilionoideae</taxon>
        <taxon>50 kb inversion clade</taxon>
        <taxon>dalbergioids sensu lato</taxon>
        <taxon>Dalbergieae</taxon>
        <taxon>Pterocarpus clade</taxon>
        <taxon>Arachis</taxon>
    </lineage>
</organism>
<feature type="transmembrane region" description="Helical" evidence="13">
    <location>
        <begin position="292"/>
        <end position="315"/>
    </location>
</feature>
<keyword evidence="6 11" id="KW-0479">Metal-binding</keyword>
<dbReference type="Proteomes" id="UP000515211">
    <property type="component" value="Chromosome 6"/>
</dbReference>
<accession>A0A6P5MH60</accession>
<dbReference type="GO" id="GO:0016125">
    <property type="term" value="P:sterol metabolic process"/>
    <property type="evidence" value="ECO:0007669"/>
    <property type="project" value="TreeGrafter"/>
</dbReference>
<feature type="transmembrane region" description="Helical" evidence="13">
    <location>
        <begin position="6"/>
        <end position="23"/>
    </location>
</feature>
<evidence type="ECO:0000313" key="14">
    <source>
        <dbReference type="Proteomes" id="UP000515211"/>
    </source>
</evidence>
<keyword evidence="7 13" id="KW-1133">Transmembrane helix</keyword>
<dbReference type="PROSITE" id="PS00086">
    <property type="entry name" value="CYTOCHROME_P450"/>
    <property type="match status" value="1"/>
</dbReference>
<feature type="binding site" description="axial binding residue" evidence="11">
    <location>
        <position position="443"/>
    </location>
    <ligand>
        <name>heme</name>
        <dbReference type="ChEBI" id="CHEBI:30413"/>
    </ligand>
    <ligandPart>
        <name>Fe</name>
        <dbReference type="ChEBI" id="CHEBI:18248"/>
    </ligandPart>
</feature>
<keyword evidence="10 13" id="KW-0472">Membrane</keyword>
<dbReference type="PRINTS" id="PR00465">
    <property type="entry name" value="EP450IV"/>
</dbReference>
<dbReference type="GO" id="GO:0016132">
    <property type="term" value="P:brassinosteroid biosynthetic process"/>
    <property type="evidence" value="ECO:0007669"/>
    <property type="project" value="TreeGrafter"/>
</dbReference>
<dbReference type="InterPro" id="IPR001128">
    <property type="entry name" value="Cyt_P450"/>
</dbReference>
<evidence type="ECO:0000256" key="8">
    <source>
        <dbReference type="ARBA" id="ARBA00023002"/>
    </source>
</evidence>
<evidence type="ECO:0000256" key="5">
    <source>
        <dbReference type="ARBA" id="ARBA00022692"/>
    </source>
</evidence>
<sequence>MKMEIISWVWTTGATLLAWYFLLNTLGRRINEWYYDFKLGDKHRLLPPGDMGWPLLGKTLHYFKHPHLFVHNLVSKYGEIGMYKTHLFMKPTIVVSSLEASRRVLTDDKNFRSSYPETAITVVKTILSEVSSEDRKRFRRLVTSPILGYNALAMFLERIEDIVVNSLQRMANDSIQHPIEVITETKSLSMRVILHIFMGSKDQNIIKQVEHLFSDIDDALFSWPINLPGFSYYKALKNRKKMEKIVGSFVQDRKMMLKNGEVLSEKKDLVDVLLELEDVNGRKLKDEDIVDLLILFLIAGQQTTASTIMWAMIYLTNNPLVFKKAKEEQEEIMKSRSPSQQYISIEEIKKMVYLSKVVNEVLRVTDFSFLLFREATADVNINGYTIPKGWKAVILPKTCHMSSQYFTNPKNFDPSRWDDDNNNNNNNANREAFIPFGAGTRMCAGRDLTKIEMLIFLHHFVLNYKFEQINPECPVSYLPLPVPKDNCLAKVAKYFISLEIYDKIMEGFG</sequence>
<keyword evidence="14" id="KW-1185">Reference proteome</keyword>
<dbReference type="GO" id="GO:0020037">
    <property type="term" value="F:heme binding"/>
    <property type="evidence" value="ECO:0007669"/>
    <property type="project" value="InterPro"/>
</dbReference>
<dbReference type="PRINTS" id="PR00385">
    <property type="entry name" value="P450"/>
</dbReference>
<evidence type="ECO:0000256" key="1">
    <source>
        <dbReference type="ARBA" id="ARBA00001971"/>
    </source>
</evidence>
<dbReference type="GO" id="GO:0005783">
    <property type="term" value="C:endoplasmic reticulum"/>
    <property type="evidence" value="ECO:0007669"/>
    <property type="project" value="TreeGrafter"/>
</dbReference>
<dbReference type="RefSeq" id="XP_020982138.2">
    <property type="nucleotide sequence ID" value="XM_021126479.2"/>
</dbReference>
<keyword evidence="4 11" id="KW-0349">Heme</keyword>
<evidence type="ECO:0000256" key="12">
    <source>
        <dbReference type="RuleBase" id="RU000461"/>
    </source>
</evidence>
<evidence type="ECO:0000256" key="7">
    <source>
        <dbReference type="ARBA" id="ARBA00022989"/>
    </source>
</evidence>
<dbReference type="KEGG" id="adu:107492701"/>
<dbReference type="InterPro" id="IPR036396">
    <property type="entry name" value="Cyt_P450_sf"/>
</dbReference>
<reference evidence="15" key="2">
    <citation type="submission" date="2025-08" db="UniProtKB">
        <authorList>
            <consortium name="RefSeq"/>
        </authorList>
    </citation>
    <scope>IDENTIFICATION</scope>
    <source>
        <tissue evidence="15">Whole plant</tissue>
    </source>
</reference>
<dbReference type="PANTHER" id="PTHR24286:SF199">
    <property type="entry name" value="CYTOCHROME P450 88D6"/>
    <property type="match status" value="1"/>
</dbReference>
<evidence type="ECO:0000256" key="11">
    <source>
        <dbReference type="PIRSR" id="PIRSR602403-1"/>
    </source>
</evidence>
<dbReference type="AlphaFoldDB" id="A0A6P5MH60"/>
<evidence type="ECO:0000313" key="15">
    <source>
        <dbReference type="RefSeq" id="XP_020982138.2"/>
    </source>
</evidence>
<dbReference type="GO" id="GO:0016020">
    <property type="term" value="C:membrane"/>
    <property type="evidence" value="ECO:0007669"/>
    <property type="project" value="UniProtKB-SubCell"/>
</dbReference>
<dbReference type="InterPro" id="IPR002403">
    <property type="entry name" value="Cyt_P450_E_grp-IV"/>
</dbReference>
<dbReference type="GO" id="GO:0051777">
    <property type="term" value="F:ent-kaurenoic acid monooxygenase activity"/>
    <property type="evidence" value="ECO:0007669"/>
    <property type="project" value="TreeGrafter"/>
</dbReference>
<dbReference type="Gene3D" id="1.10.630.10">
    <property type="entry name" value="Cytochrome P450"/>
    <property type="match status" value="1"/>
</dbReference>
<evidence type="ECO:0000256" key="9">
    <source>
        <dbReference type="ARBA" id="ARBA00023004"/>
    </source>
</evidence>
<evidence type="ECO:0000256" key="3">
    <source>
        <dbReference type="ARBA" id="ARBA00010617"/>
    </source>
</evidence>
<gene>
    <name evidence="15" type="primary">LOC107492701</name>
</gene>
<reference evidence="14" key="1">
    <citation type="journal article" date="2016" name="Nat. Genet.">
        <title>The genome sequences of Arachis duranensis and Arachis ipaensis, the diploid ancestors of cultivated peanut.</title>
        <authorList>
            <person name="Bertioli D.J."/>
            <person name="Cannon S.B."/>
            <person name="Froenicke L."/>
            <person name="Huang G."/>
            <person name="Farmer A.D."/>
            <person name="Cannon E.K."/>
            <person name="Liu X."/>
            <person name="Gao D."/>
            <person name="Clevenger J."/>
            <person name="Dash S."/>
            <person name="Ren L."/>
            <person name="Moretzsohn M.C."/>
            <person name="Shirasawa K."/>
            <person name="Huang W."/>
            <person name="Vidigal B."/>
            <person name="Abernathy B."/>
            <person name="Chu Y."/>
            <person name="Niederhuth C.E."/>
            <person name="Umale P."/>
            <person name="Araujo A.C."/>
            <person name="Kozik A."/>
            <person name="Kim K.D."/>
            <person name="Burow M.D."/>
            <person name="Varshney R.K."/>
            <person name="Wang X."/>
            <person name="Zhang X."/>
            <person name="Barkley N."/>
            <person name="Guimaraes P.M."/>
            <person name="Isobe S."/>
            <person name="Guo B."/>
            <person name="Liao B."/>
            <person name="Stalker H.T."/>
            <person name="Schmitz R.J."/>
            <person name="Scheffler B.E."/>
            <person name="Leal-Bertioli S.C."/>
            <person name="Xun X."/>
            <person name="Jackson S.A."/>
            <person name="Michelmore R."/>
            <person name="Ozias-Akins P."/>
        </authorList>
    </citation>
    <scope>NUCLEOTIDE SEQUENCE [LARGE SCALE GENOMIC DNA]</scope>
    <source>
        <strain evidence="14">cv. V14167</strain>
    </source>
</reference>
<evidence type="ECO:0000256" key="10">
    <source>
        <dbReference type="ARBA" id="ARBA00023136"/>
    </source>
</evidence>
<dbReference type="GO" id="GO:0010268">
    <property type="term" value="P:brassinosteroid homeostasis"/>
    <property type="evidence" value="ECO:0007669"/>
    <property type="project" value="TreeGrafter"/>
</dbReference>
<comment type="similarity">
    <text evidence="3 12">Belongs to the cytochrome P450 family.</text>
</comment>
<evidence type="ECO:0000256" key="6">
    <source>
        <dbReference type="ARBA" id="ARBA00022723"/>
    </source>
</evidence>
<comment type="subcellular location">
    <subcellularLocation>
        <location evidence="2">Membrane</location>
        <topology evidence="2">Single-pass membrane protein</topology>
    </subcellularLocation>
</comment>
<keyword evidence="12" id="KW-0503">Monooxygenase</keyword>
<dbReference type="SUPFAM" id="SSF48264">
    <property type="entry name" value="Cytochrome P450"/>
    <property type="match status" value="1"/>
</dbReference>
<keyword evidence="8 12" id="KW-0560">Oxidoreductase</keyword>
<proteinExistence type="inferred from homology"/>
<comment type="cofactor">
    <cofactor evidence="1 11">
        <name>heme</name>
        <dbReference type="ChEBI" id="CHEBI:30413"/>
    </cofactor>
</comment>
<keyword evidence="5 13" id="KW-0812">Transmembrane</keyword>
<keyword evidence="9 11" id="KW-0408">Iron</keyword>
<dbReference type="Pfam" id="PF00067">
    <property type="entry name" value="p450"/>
    <property type="match status" value="1"/>
</dbReference>
<dbReference type="GeneID" id="107492701"/>
<dbReference type="GO" id="GO:0005506">
    <property type="term" value="F:iron ion binding"/>
    <property type="evidence" value="ECO:0007669"/>
    <property type="project" value="InterPro"/>
</dbReference>
<protein>
    <submittedName>
        <fullName evidence="15">Beta-amyrin 11-oxidase</fullName>
    </submittedName>
</protein>
<evidence type="ECO:0000256" key="4">
    <source>
        <dbReference type="ARBA" id="ARBA00022617"/>
    </source>
</evidence>
<evidence type="ECO:0000256" key="2">
    <source>
        <dbReference type="ARBA" id="ARBA00004167"/>
    </source>
</evidence>
<dbReference type="PANTHER" id="PTHR24286">
    <property type="entry name" value="CYTOCHROME P450 26"/>
    <property type="match status" value="1"/>
</dbReference>